<keyword evidence="1" id="KW-0472">Membrane</keyword>
<feature type="transmembrane region" description="Helical" evidence="1">
    <location>
        <begin position="209"/>
        <end position="231"/>
    </location>
</feature>
<dbReference type="AlphaFoldDB" id="A0A7X9ST94"/>
<sequence>MNRIDDYIEKIYRNFDDRDEETKILKEETRVHLLDEIEELKDQGLTEDESIKIALNRFGELGKVENELSEVLKFQKKFASNILIASLVTLLLAVICFASYKVTYKTFSLRVPAVLKTAVEHKIQTGEKVSSDDVNELLMKYNKQFRYVSIYEENNNDLPNIISPSNFSAQEVQKDESALTTYVNSPDGKEFTVRYGFDIKGFNLSISPVILIIAKAFFIVYWICFGTWSVINAYHKKSFSLAWVFLFFAMNVIAYAAFVLYNANNPRESIA</sequence>
<dbReference type="NCBIfam" id="NF038403">
    <property type="entry name" value="perm_prefix_1"/>
    <property type="match status" value="1"/>
</dbReference>
<evidence type="ECO:0000313" key="2">
    <source>
        <dbReference type="EMBL" id="NMF07629.1"/>
    </source>
</evidence>
<organism evidence="2 3">
    <name type="scientific">Clostridium beijerinckii</name>
    <name type="common">Clostridium MP</name>
    <dbReference type="NCBI Taxonomy" id="1520"/>
    <lineage>
        <taxon>Bacteria</taxon>
        <taxon>Bacillati</taxon>
        <taxon>Bacillota</taxon>
        <taxon>Clostridia</taxon>
        <taxon>Eubacteriales</taxon>
        <taxon>Clostridiaceae</taxon>
        <taxon>Clostridium</taxon>
    </lineage>
</organism>
<gene>
    <name evidence="2" type="ORF">HF849_23425</name>
</gene>
<reference evidence="2 3" key="1">
    <citation type="submission" date="2020-04" db="EMBL/GenBank/DDBJ databases">
        <authorList>
            <person name="Hitch T.C.A."/>
            <person name="Wylensek D."/>
            <person name="Clavel T."/>
        </authorList>
    </citation>
    <scope>NUCLEOTIDE SEQUENCE [LARGE SCALE GENOMIC DNA]</scope>
    <source>
        <strain evidence="2 3">WB01_NA02</strain>
    </source>
</reference>
<keyword evidence="1" id="KW-0812">Transmembrane</keyword>
<feature type="transmembrane region" description="Helical" evidence="1">
    <location>
        <begin position="78"/>
        <end position="100"/>
    </location>
</feature>
<proteinExistence type="predicted"/>
<dbReference type="EMBL" id="JABAGD010000069">
    <property type="protein sequence ID" value="NMF07629.1"/>
    <property type="molecule type" value="Genomic_DNA"/>
</dbReference>
<dbReference type="InterPro" id="IPR047928">
    <property type="entry name" value="Perm_prefix_1"/>
</dbReference>
<evidence type="ECO:0000313" key="3">
    <source>
        <dbReference type="Proteomes" id="UP000587880"/>
    </source>
</evidence>
<feature type="transmembrane region" description="Helical" evidence="1">
    <location>
        <begin position="243"/>
        <end position="263"/>
    </location>
</feature>
<evidence type="ECO:0000256" key="1">
    <source>
        <dbReference type="SAM" id="Phobius"/>
    </source>
</evidence>
<accession>A0A7X9ST94</accession>
<protein>
    <submittedName>
        <fullName evidence="2">Uncharacterized protein</fullName>
    </submittedName>
</protein>
<dbReference type="Proteomes" id="UP000587880">
    <property type="component" value="Unassembled WGS sequence"/>
</dbReference>
<keyword evidence="1" id="KW-1133">Transmembrane helix</keyword>
<name>A0A7X9ST94_CLOBE</name>
<dbReference type="RefSeq" id="WP_168983333.1">
    <property type="nucleotide sequence ID" value="NZ_JABAGD010000069.1"/>
</dbReference>
<comment type="caution">
    <text evidence="2">The sequence shown here is derived from an EMBL/GenBank/DDBJ whole genome shotgun (WGS) entry which is preliminary data.</text>
</comment>